<keyword evidence="1" id="KW-0732">Signal</keyword>
<dbReference type="Proteomes" id="UP000011765">
    <property type="component" value="Chromosome"/>
</dbReference>
<evidence type="ECO:0000313" key="3">
    <source>
        <dbReference type="Proteomes" id="UP000011765"/>
    </source>
</evidence>
<evidence type="ECO:0000313" key="2">
    <source>
        <dbReference type="EMBL" id="AEE13693.1"/>
    </source>
</evidence>
<evidence type="ECO:0000256" key="1">
    <source>
        <dbReference type="SAM" id="SignalP"/>
    </source>
</evidence>
<organism evidence="2 3">
    <name type="scientific">Thermodesulfobium narugense DSM 14796</name>
    <dbReference type="NCBI Taxonomy" id="747365"/>
    <lineage>
        <taxon>Bacteria</taxon>
        <taxon>Pseudomonadati</taxon>
        <taxon>Thermodesulfobiota</taxon>
        <taxon>Thermodesulfobiia</taxon>
        <taxon>Thermodesulfobiales</taxon>
        <taxon>Thermodesulfobiaceae</taxon>
        <taxon>Thermodesulfobium</taxon>
    </lineage>
</organism>
<proteinExistence type="predicted"/>
<dbReference type="HOGENOM" id="CLU_1000899_0_0_9"/>
<feature type="signal peptide" evidence="1">
    <location>
        <begin position="1"/>
        <end position="24"/>
    </location>
</feature>
<name>M1E5E1_9BACT</name>
<dbReference type="EMBL" id="CP002690">
    <property type="protein sequence ID" value="AEE13693.1"/>
    <property type="molecule type" value="Genomic_DNA"/>
</dbReference>
<dbReference type="RefSeq" id="WP_013755423.1">
    <property type="nucleotide sequence ID" value="NC_015499.1"/>
</dbReference>
<gene>
    <name evidence="2" type="ORF">Thena_0041</name>
</gene>
<protein>
    <recommendedName>
        <fullName evidence="4">Peptidase MA-like domain-containing protein</fullName>
    </recommendedName>
</protein>
<dbReference type="OrthoDB" id="43895at2"/>
<reference evidence="2 3" key="1">
    <citation type="submission" date="2011-04" db="EMBL/GenBank/DDBJ databases">
        <title>The complete genome of Thermodesulfobium narugense DSM 14796.</title>
        <authorList>
            <consortium name="US DOE Joint Genome Institute (JGI-PGF)"/>
            <person name="Lucas S."/>
            <person name="Han J."/>
            <person name="Lapidus A."/>
            <person name="Bruce D."/>
            <person name="Goodwin L."/>
            <person name="Pitluck S."/>
            <person name="Peters L."/>
            <person name="Kyrpides N."/>
            <person name="Mavromatis K."/>
            <person name="Pagani I."/>
            <person name="Ivanova N."/>
            <person name="Ovchinnikova G."/>
            <person name="Zhang X."/>
            <person name="Saunders L."/>
            <person name="Detter J.C."/>
            <person name="Tapia R."/>
            <person name="Han C."/>
            <person name="Land M."/>
            <person name="Hauser L."/>
            <person name="Markowitz V."/>
            <person name="Cheng J.-F."/>
            <person name="Hugenholtz P."/>
            <person name="Woyke T."/>
            <person name="Wu D."/>
            <person name="Spring S."/>
            <person name="Schroeder M."/>
            <person name="Brambilla E."/>
            <person name="Klenk H.-P."/>
            <person name="Eisen J.A."/>
        </authorList>
    </citation>
    <scope>NUCLEOTIDE SEQUENCE [LARGE SCALE GENOMIC DNA]</scope>
    <source>
        <strain evidence="2 3">DSM 14796</strain>
    </source>
</reference>
<feature type="chain" id="PRO_5004013795" description="Peptidase MA-like domain-containing protein" evidence="1">
    <location>
        <begin position="25"/>
        <end position="278"/>
    </location>
</feature>
<accession>M1E5E1</accession>
<dbReference type="AlphaFoldDB" id="M1E5E1"/>
<dbReference type="KEGG" id="tnr:Thena_0041"/>
<sequence>MIRRLFSAILFFICLLFAPFNAVASADIFNLIIRPGVTQNEIDNVNLALNTTKEMIKDYGFVLNERINVVLTSDKEDYKNALIEYFHYSEALAEKEANISGGESSTKEPIVIIRGSDRLDKYKAEAFRVLPHEIFHQVQRQYGKQTNVPIWFDEGTPEAFRYIAQVKAGITSKEIAFQDPLARLNMYVKLTHNSLPNPETLNEATWRDCMSKKIPVYPLATLMVLHLTGDNFTKIQEVYRLMHENVSWSRAFTKVFDVTPNDFYKDVMEKINFEIEHS</sequence>
<keyword evidence="3" id="KW-1185">Reference proteome</keyword>
<evidence type="ECO:0008006" key="4">
    <source>
        <dbReference type="Google" id="ProtNLM"/>
    </source>
</evidence>